<dbReference type="EC" id="2.7.1.12" evidence="8"/>
<dbReference type="SUPFAM" id="SSF52540">
    <property type="entry name" value="P-loop containing nucleoside triphosphate hydrolases"/>
    <property type="match status" value="1"/>
</dbReference>
<comment type="pathway">
    <text evidence="1 8">Carbohydrate acid metabolism; D-gluconate degradation.</text>
</comment>
<dbReference type="Pfam" id="PF01202">
    <property type="entry name" value="SKI"/>
    <property type="match status" value="1"/>
</dbReference>
<dbReference type="Gene3D" id="3.40.50.300">
    <property type="entry name" value="P-loop containing nucleotide triphosphate hydrolases"/>
    <property type="match status" value="1"/>
</dbReference>
<dbReference type="InterPro" id="IPR031322">
    <property type="entry name" value="Shikimate/glucono_kinase"/>
</dbReference>
<evidence type="ECO:0000256" key="2">
    <source>
        <dbReference type="ARBA" id="ARBA00008420"/>
    </source>
</evidence>
<keyword evidence="3 8" id="KW-0808">Transferase</keyword>
<dbReference type="InterPro" id="IPR006001">
    <property type="entry name" value="Therm_gnt_kin"/>
</dbReference>
<keyword evidence="4 8" id="KW-0547">Nucleotide-binding</keyword>
<reference evidence="9" key="1">
    <citation type="thesis" date="2020" institute="ProQuest LLC" country="789 East Eisenhower Parkway, Ann Arbor, MI, USA">
        <title>Comparative Genomics and Chromosome Evolution.</title>
        <authorList>
            <person name="Mudd A.B."/>
        </authorList>
    </citation>
    <scope>NUCLEOTIDE SEQUENCE</scope>
    <source>
        <strain evidence="9">237g6f4</strain>
        <tissue evidence="9">Blood</tissue>
    </source>
</reference>
<evidence type="ECO:0000256" key="4">
    <source>
        <dbReference type="ARBA" id="ARBA00022741"/>
    </source>
</evidence>
<dbReference type="InterPro" id="IPR027417">
    <property type="entry name" value="P-loop_NTPase"/>
</dbReference>
<gene>
    <name evidence="9" type="ORF">GDO81_001660</name>
</gene>
<dbReference type="NCBIfam" id="TIGR01313">
    <property type="entry name" value="therm_gnt_kin"/>
    <property type="match status" value="1"/>
</dbReference>
<name>A0AAV7DEE5_ENGPU</name>
<comment type="catalytic activity">
    <reaction evidence="7 8">
        <text>D-gluconate + ATP = 6-phospho-D-gluconate + ADP + H(+)</text>
        <dbReference type="Rhea" id="RHEA:19433"/>
        <dbReference type="ChEBI" id="CHEBI:15378"/>
        <dbReference type="ChEBI" id="CHEBI:18391"/>
        <dbReference type="ChEBI" id="CHEBI:30616"/>
        <dbReference type="ChEBI" id="CHEBI:58759"/>
        <dbReference type="ChEBI" id="CHEBI:456216"/>
        <dbReference type="EC" id="2.7.1.12"/>
    </reaction>
</comment>
<organism evidence="9 10">
    <name type="scientific">Engystomops pustulosus</name>
    <name type="common">Tungara frog</name>
    <name type="synonym">Physalaemus pustulosus</name>
    <dbReference type="NCBI Taxonomy" id="76066"/>
    <lineage>
        <taxon>Eukaryota</taxon>
        <taxon>Metazoa</taxon>
        <taxon>Chordata</taxon>
        <taxon>Craniata</taxon>
        <taxon>Vertebrata</taxon>
        <taxon>Euteleostomi</taxon>
        <taxon>Amphibia</taxon>
        <taxon>Batrachia</taxon>
        <taxon>Anura</taxon>
        <taxon>Neobatrachia</taxon>
        <taxon>Hyloidea</taxon>
        <taxon>Leptodactylidae</taxon>
        <taxon>Leiuperinae</taxon>
        <taxon>Engystomops</taxon>
    </lineage>
</organism>
<dbReference type="EMBL" id="WNYA01000001">
    <property type="protein sequence ID" value="KAG8595870.1"/>
    <property type="molecule type" value="Genomic_DNA"/>
</dbReference>
<comment type="caution">
    <text evidence="9">The sequence shown here is derived from an EMBL/GenBank/DDBJ whole genome shotgun (WGS) entry which is preliminary data.</text>
</comment>
<evidence type="ECO:0000256" key="8">
    <source>
        <dbReference type="RuleBase" id="RU363066"/>
    </source>
</evidence>
<comment type="similarity">
    <text evidence="2 8">Belongs to the gluconokinase GntK/GntV family.</text>
</comment>
<sequence length="187" mass="21267">MIIVVMGVSGSGKTAVGSLLADQLRCKFYDADDYHPVKNKEKMSQGIPLNDQDRYPWLCSLHKLLMREKTCSQYVVLACSALTRAYRRALTTGQNTCIPPDPWQTNEDDISLQTLFIHLQGSVEMISERMQKRRGHFMPVTLLQSQFDTLEPPGEPELFMVFNVEKDISEIVSEIKAKLECMTPKHS</sequence>
<dbReference type="EMBL" id="WNYA01000001">
    <property type="protein sequence ID" value="KAG8595869.1"/>
    <property type="molecule type" value="Genomic_DNA"/>
</dbReference>
<keyword evidence="6 8" id="KW-0067">ATP-binding</keyword>
<protein>
    <recommendedName>
        <fullName evidence="8">Gluconokinase</fullName>
        <ecNumber evidence="8">2.7.1.12</ecNumber>
    </recommendedName>
</protein>
<evidence type="ECO:0000256" key="6">
    <source>
        <dbReference type="ARBA" id="ARBA00022840"/>
    </source>
</evidence>
<proteinExistence type="inferred from homology"/>
<dbReference type="Proteomes" id="UP000824782">
    <property type="component" value="Unassembled WGS sequence"/>
</dbReference>
<dbReference type="AlphaFoldDB" id="A0AAV7DEE5"/>
<dbReference type="GO" id="GO:0005737">
    <property type="term" value="C:cytoplasm"/>
    <property type="evidence" value="ECO:0007669"/>
    <property type="project" value="TreeGrafter"/>
</dbReference>
<evidence type="ECO:0000313" key="9">
    <source>
        <dbReference type="EMBL" id="KAG8595869.1"/>
    </source>
</evidence>
<evidence type="ECO:0000256" key="7">
    <source>
        <dbReference type="ARBA" id="ARBA00048090"/>
    </source>
</evidence>
<dbReference type="GO" id="GO:0046316">
    <property type="term" value="F:gluconokinase activity"/>
    <property type="evidence" value="ECO:0007669"/>
    <property type="project" value="UniProtKB-EC"/>
</dbReference>
<evidence type="ECO:0000313" key="10">
    <source>
        <dbReference type="Proteomes" id="UP000824782"/>
    </source>
</evidence>
<evidence type="ECO:0000256" key="1">
    <source>
        <dbReference type="ARBA" id="ARBA00004875"/>
    </source>
</evidence>
<evidence type="ECO:0000256" key="3">
    <source>
        <dbReference type="ARBA" id="ARBA00022679"/>
    </source>
</evidence>
<dbReference type="GO" id="GO:0005975">
    <property type="term" value="P:carbohydrate metabolic process"/>
    <property type="evidence" value="ECO:0007669"/>
    <property type="project" value="InterPro"/>
</dbReference>
<keyword evidence="5 8" id="KW-0418">Kinase</keyword>
<evidence type="ECO:0000256" key="5">
    <source>
        <dbReference type="ARBA" id="ARBA00022777"/>
    </source>
</evidence>
<keyword evidence="10" id="KW-1185">Reference proteome</keyword>
<dbReference type="PANTHER" id="PTHR43442">
    <property type="entry name" value="GLUCONOKINASE-RELATED"/>
    <property type="match status" value="1"/>
</dbReference>
<dbReference type="FunFam" id="3.40.50.300:FF:000522">
    <property type="entry name" value="Gluconokinase"/>
    <property type="match status" value="1"/>
</dbReference>
<dbReference type="GO" id="GO:0005524">
    <property type="term" value="F:ATP binding"/>
    <property type="evidence" value="ECO:0007669"/>
    <property type="project" value="UniProtKB-KW"/>
</dbReference>
<accession>A0AAV7DEE5</accession>
<dbReference type="PANTHER" id="PTHR43442:SF3">
    <property type="entry name" value="GLUCONOKINASE-RELATED"/>
    <property type="match status" value="1"/>
</dbReference>
<dbReference type="CDD" id="cd02021">
    <property type="entry name" value="GntK"/>
    <property type="match status" value="1"/>
</dbReference>